<evidence type="ECO:0000256" key="1">
    <source>
        <dbReference type="SAM" id="MobiDB-lite"/>
    </source>
</evidence>
<dbReference type="Proteomes" id="UP000054279">
    <property type="component" value="Unassembled WGS sequence"/>
</dbReference>
<reference evidence="2 3" key="1">
    <citation type="submission" date="2014-06" db="EMBL/GenBank/DDBJ databases">
        <title>Evolutionary Origins and Diversification of the Mycorrhizal Mutualists.</title>
        <authorList>
            <consortium name="DOE Joint Genome Institute"/>
            <consortium name="Mycorrhizal Genomics Consortium"/>
            <person name="Kohler A."/>
            <person name="Kuo A."/>
            <person name="Nagy L.G."/>
            <person name="Floudas D."/>
            <person name="Copeland A."/>
            <person name="Barry K.W."/>
            <person name="Cichocki N."/>
            <person name="Veneault-Fourrey C."/>
            <person name="LaButti K."/>
            <person name="Lindquist E.A."/>
            <person name="Lipzen A."/>
            <person name="Lundell T."/>
            <person name="Morin E."/>
            <person name="Murat C."/>
            <person name="Riley R."/>
            <person name="Ohm R."/>
            <person name="Sun H."/>
            <person name="Tunlid A."/>
            <person name="Henrissat B."/>
            <person name="Grigoriev I.V."/>
            <person name="Hibbett D.S."/>
            <person name="Martin F."/>
        </authorList>
    </citation>
    <scope>NUCLEOTIDE SEQUENCE [LARGE SCALE GENOMIC DNA]</scope>
    <source>
        <strain evidence="2 3">SS14</strain>
    </source>
</reference>
<feature type="region of interest" description="Disordered" evidence="1">
    <location>
        <begin position="21"/>
        <end position="56"/>
    </location>
</feature>
<accession>A0A0C9VP47</accession>
<protein>
    <submittedName>
        <fullName evidence="2">Uncharacterized protein</fullName>
    </submittedName>
</protein>
<proteinExistence type="predicted"/>
<gene>
    <name evidence="2" type="ORF">M422DRAFT_32614</name>
</gene>
<name>A0A0C9VP47_SPHS4</name>
<dbReference type="HOGENOM" id="CLU_3015721_0_0_1"/>
<sequence>MSGKHTSGSLQCTQYEYNFIPPSINVQDPSTTRTRHRDISSTSPQGFDHPVARRAT</sequence>
<evidence type="ECO:0000313" key="2">
    <source>
        <dbReference type="EMBL" id="KIJ39601.1"/>
    </source>
</evidence>
<dbReference type="EMBL" id="KN837151">
    <property type="protein sequence ID" value="KIJ39601.1"/>
    <property type="molecule type" value="Genomic_DNA"/>
</dbReference>
<dbReference type="AlphaFoldDB" id="A0A0C9VP47"/>
<evidence type="ECO:0000313" key="3">
    <source>
        <dbReference type="Proteomes" id="UP000054279"/>
    </source>
</evidence>
<organism evidence="2 3">
    <name type="scientific">Sphaerobolus stellatus (strain SS14)</name>
    <dbReference type="NCBI Taxonomy" id="990650"/>
    <lineage>
        <taxon>Eukaryota</taxon>
        <taxon>Fungi</taxon>
        <taxon>Dikarya</taxon>
        <taxon>Basidiomycota</taxon>
        <taxon>Agaricomycotina</taxon>
        <taxon>Agaricomycetes</taxon>
        <taxon>Phallomycetidae</taxon>
        <taxon>Geastrales</taxon>
        <taxon>Sphaerobolaceae</taxon>
        <taxon>Sphaerobolus</taxon>
    </lineage>
</organism>
<keyword evidence="3" id="KW-1185">Reference proteome</keyword>